<gene>
    <name evidence="4" type="ORF">ACFO4E_02085</name>
</gene>
<dbReference type="Gene3D" id="1.10.10.2840">
    <property type="entry name" value="PucR C-terminal helix-turn-helix domain"/>
    <property type="match status" value="1"/>
</dbReference>
<keyword evidence="5" id="KW-1185">Reference proteome</keyword>
<protein>
    <submittedName>
        <fullName evidence="4">PucR family transcriptional regulator</fullName>
    </submittedName>
</protein>
<reference evidence="5" key="1">
    <citation type="journal article" date="2019" name="Int. J. Syst. Evol. Microbiol.">
        <title>The Global Catalogue of Microorganisms (GCM) 10K type strain sequencing project: providing services to taxonomists for standard genome sequencing and annotation.</title>
        <authorList>
            <consortium name="The Broad Institute Genomics Platform"/>
            <consortium name="The Broad Institute Genome Sequencing Center for Infectious Disease"/>
            <person name="Wu L."/>
            <person name="Ma J."/>
        </authorList>
    </citation>
    <scope>NUCLEOTIDE SEQUENCE [LARGE SCALE GENOMIC DNA]</scope>
    <source>
        <strain evidence="5">XZYJ18</strain>
    </source>
</reference>
<dbReference type="PANTHER" id="PTHR33744">
    <property type="entry name" value="CARBOHYDRATE DIACID REGULATOR"/>
    <property type="match status" value="1"/>
</dbReference>
<evidence type="ECO:0000313" key="4">
    <source>
        <dbReference type="EMBL" id="MFC4560639.1"/>
    </source>
</evidence>
<dbReference type="InterPro" id="IPR051448">
    <property type="entry name" value="CdaR-like_regulators"/>
</dbReference>
<feature type="domain" description="Purine catabolism PurC-like" evidence="2">
    <location>
        <begin position="6"/>
        <end position="122"/>
    </location>
</feature>
<dbReference type="Pfam" id="PF13556">
    <property type="entry name" value="HTH_30"/>
    <property type="match status" value="1"/>
</dbReference>
<feature type="domain" description="PucR C-terminal helix-turn-helix" evidence="3">
    <location>
        <begin position="470"/>
        <end position="526"/>
    </location>
</feature>
<dbReference type="InterPro" id="IPR025736">
    <property type="entry name" value="PucR_C-HTH_dom"/>
</dbReference>
<evidence type="ECO:0000259" key="3">
    <source>
        <dbReference type="Pfam" id="PF13556"/>
    </source>
</evidence>
<dbReference type="Proteomes" id="UP001595923">
    <property type="component" value="Unassembled WGS sequence"/>
</dbReference>
<dbReference type="RefSeq" id="WP_378570968.1">
    <property type="nucleotide sequence ID" value="NZ_JBHSFQ010000002.1"/>
</dbReference>
<dbReference type="InterPro" id="IPR042070">
    <property type="entry name" value="PucR_C-HTH_sf"/>
</dbReference>
<evidence type="ECO:0000256" key="1">
    <source>
        <dbReference type="SAM" id="MobiDB-lite"/>
    </source>
</evidence>
<comment type="caution">
    <text evidence="4">The sequence shown here is derived from an EMBL/GenBank/DDBJ whole genome shotgun (WGS) entry which is preliminary data.</text>
</comment>
<dbReference type="Pfam" id="PF07905">
    <property type="entry name" value="PucR"/>
    <property type="match status" value="1"/>
</dbReference>
<feature type="compositionally biased region" description="Basic and acidic residues" evidence="1">
    <location>
        <begin position="380"/>
        <end position="392"/>
    </location>
</feature>
<dbReference type="PANTHER" id="PTHR33744:SF7">
    <property type="entry name" value="PUCR FAMILY TRANSCRIPTIONAL REGULATOR"/>
    <property type="match status" value="1"/>
</dbReference>
<accession>A0ABV9DNZ6</accession>
<proteinExistence type="predicted"/>
<sequence>MLTVGDLVRRPGLDLRVLAGRPGLGRGVRWAHVTELADPVPWLRGGELVLTVGHGVGATPGEQRDYVGRLYDAGCAALGFALDTWIESVPEGALAAADDLGMPLLRVAGSTPFIAIVEAVADHHAEARLRAQQRVLAAQDAMARASLRAGLGGVLRELAAATGGEAVLFRANGTARATSGTGDRPWHGLAHSGAAAEAGRPRGMTVLSDDGATILSQSLSMSGTALGRLALRCAAPVSAHTRMLANHAASLLAVDLHGARTARRAVHRQRARVLGLLLDEEAAPGVVAHAARLLSLPAPPMEVAVYPSARPDALLDAAADTIGDVLADGASADRVAMCATPDALVVVVPDSEVRPRIGARLLAELRTALGTDRGAGGDRPGGHDRHPGHEDAAPAPEVAGACAARTAADLRAAARRAARAAAVGPGYRHVDDTDPLARLRRAIGPGDAEEFVAQVLGRLRDHDARNGTDLVATVHRYLDHDANIEATARAIGVHRNTLRARLRTVERVSGRSLTAHHRLELWLALTLDTTAPPGEPPAG</sequence>
<dbReference type="InterPro" id="IPR012914">
    <property type="entry name" value="PucR_dom"/>
</dbReference>
<name>A0ABV9DNZ6_9ACTN</name>
<evidence type="ECO:0000313" key="5">
    <source>
        <dbReference type="Proteomes" id="UP001595923"/>
    </source>
</evidence>
<organism evidence="4 5">
    <name type="scientific">Nocardiopsis mangrovi</name>
    <dbReference type="NCBI Taxonomy" id="1179818"/>
    <lineage>
        <taxon>Bacteria</taxon>
        <taxon>Bacillati</taxon>
        <taxon>Actinomycetota</taxon>
        <taxon>Actinomycetes</taxon>
        <taxon>Streptosporangiales</taxon>
        <taxon>Nocardiopsidaceae</taxon>
        <taxon>Nocardiopsis</taxon>
    </lineage>
</organism>
<feature type="region of interest" description="Disordered" evidence="1">
    <location>
        <begin position="370"/>
        <end position="394"/>
    </location>
</feature>
<evidence type="ECO:0000259" key="2">
    <source>
        <dbReference type="Pfam" id="PF07905"/>
    </source>
</evidence>
<dbReference type="EMBL" id="JBHSFQ010000002">
    <property type="protein sequence ID" value="MFC4560639.1"/>
    <property type="molecule type" value="Genomic_DNA"/>
</dbReference>